<dbReference type="PANTHER" id="PTHR10579:SF43">
    <property type="entry name" value="ZINC FINGER (C3HC4-TYPE RING FINGER) FAMILY PROTEIN"/>
    <property type="match status" value="1"/>
</dbReference>
<comment type="caution">
    <text evidence="3">The sequence shown here is derived from an EMBL/GenBank/DDBJ whole genome shotgun (WGS) entry which is preliminary data.</text>
</comment>
<name>A0A8J7E0B7_9CYAN</name>
<dbReference type="AlphaFoldDB" id="A0A8J7E0B7"/>
<dbReference type="SMART" id="SM00327">
    <property type="entry name" value="VWA"/>
    <property type="match status" value="1"/>
</dbReference>
<proteinExistence type="predicted"/>
<evidence type="ECO:0000313" key="4">
    <source>
        <dbReference type="Proteomes" id="UP000654482"/>
    </source>
</evidence>
<dbReference type="Pfam" id="PF00092">
    <property type="entry name" value="VWA"/>
    <property type="match status" value="1"/>
</dbReference>
<organism evidence="3 4">
    <name type="scientific">Lusitaniella coriacea LEGE 07157</name>
    <dbReference type="NCBI Taxonomy" id="945747"/>
    <lineage>
        <taxon>Bacteria</taxon>
        <taxon>Bacillati</taxon>
        <taxon>Cyanobacteriota</taxon>
        <taxon>Cyanophyceae</taxon>
        <taxon>Spirulinales</taxon>
        <taxon>Lusitaniellaceae</taxon>
        <taxon>Lusitaniella</taxon>
    </lineage>
</organism>
<dbReference type="PROSITE" id="PS50234">
    <property type="entry name" value="VWFA"/>
    <property type="match status" value="1"/>
</dbReference>
<gene>
    <name evidence="3" type="ORF">IQ249_24000</name>
</gene>
<dbReference type="InterPro" id="IPR036465">
    <property type="entry name" value="vWFA_dom_sf"/>
</dbReference>
<sequence>MKVGLQPILNDSHLDANQSSSQRQLSISVATITDNGEERLPLNLCLVLDRSGSMHGQPMKTVKQAAIDLIEKLTPRDRLSVVVFDHRAKVIIPNQTVEDIEQIKKQINRLKADGGTAIDEGLRLGMEETAKGKRDTSSQIFLLTDGENEHGDNPTCLKLAKLASEYSITLNTLGFGKHWNQDVLENISDTAGGTLSYIEKPEQATDEFGRLFKRVQSVGLTNAHLLLELIPDVRLAELKPIAQVAPETIELPVTQEGEKFVVRLGDLMKEERTILANLYIGQLSPGEQLIANLQVRYDDPALGKEGLLSENIPISVEIQQAYTPEPNEQVQKSILALAKYRQTQIAESKLHQGDRAGAATMLQTAAKTALQLGDSNAATVLQKSATQLQSGQELSESDRKKTRIVSKTILQE</sequence>
<reference evidence="3" key="1">
    <citation type="submission" date="2020-10" db="EMBL/GenBank/DDBJ databases">
        <authorList>
            <person name="Castelo-Branco R."/>
            <person name="Eusebio N."/>
            <person name="Adriana R."/>
            <person name="Vieira A."/>
            <person name="Brugerolle De Fraissinette N."/>
            <person name="Rezende De Castro R."/>
            <person name="Schneider M.P."/>
            <person name="Vasconcelos V."/>
            <person name="Leao P.N."/>
        </authorList>
    </citation>
    <scope>NUCLEOTIDE SEQUENCE</scope>
    <source>
        <strain evidence="3">LEGE 07157</strain>
    </source>
</reference>
<dbReference type="SUPFAM" id="SSF53300">
    <property type="entry name" value="vWA-like"/>
    <property type="match status" value="1"/>
</dbReference>
<dbReference type="InterPro" id="IPR051266">
    <property type="entry name" value="CLCR"/>
</dbReference>
<evidence type="ECO:0000259" key="2">
    <source>
        <dbReference type="PROSITE" id="PS50234"/>
    </source>
</evidence>
<dbReference type="EMBL" id="JADEWZ010000070">
    <property type="protein sequence ID" value="MBE9118957.1"/>
    <property type="molecule type" value="Genomic_DNA"/>
</dbReference>
<accession>A0A8J7E0B7</accession>
<dbReference type="Proteomes" id="UP000654482">
    <property type="component" value="Unassembled WGS sequence"/>
</dbReference>
<keyword evidence="4" id="KW-1185">Reference proteome</keyword>
<dbReference type="Gene3D" id="3.40.50.410">
    <property type="entry name" value="von Willebrand factor, type A domain"/>
    <property type="match status" value="1"/>
</dbReference>
<evidence type="ECO:0000256" key="1">
    <source>
        <dbReference type="SAM" id="MobiDB-lite"/>
    </source>
</evidence>
<dbReference type="RefSeq" id="WP_194032052.1">
    <property type="nucleotide sequence ID" value="NZ_JADEWZ010000070.1"/>
</dbReference>
<protein>
    <submittedName>
        <fullName evidence="3">VWA domain-containing protein</fullName>
    </submittedName>
</protein>
<feature type="domain" description="VWFA" evidence="2">
    <location>
        <begin position="43"/>
        <end position="215"/>
    </location>
</feature>
<dbReference type="PANTHER" id="PTHR10579">
    <property type="entry name" value="CALCIUM-ACTIVATED CHLORIDE CHANNEL REGULATOR"/>
    <property type="match status" value="1"/>
</dbReference>
<feature type="region of interest" description="Disordered" evidence="1">
    <location>
        <begin position="387"/>
        <end position="412"/>
    </location>
</feature>
<evidence type="ECO:0000313" key="3">
    <source>
        <dbReference type="EMBL" id="MBE9118957.1"/>
    </source>
</evidence>
<dbReference type="InterPro" id="IPR002035">
    <property type="entry name" value="VWF_A"/>
</dbReference>